<sequence length="324" mass="37306">MDFYADTVLLKSLLTKTNILKLSPTKFGTKSLRAASERVSTVKNKLIQNVQSRKIQFRSDLKFQDIFSVYQTDLRNNFLFFITKRKIEQYEGEKVNFFVHGFKGFKNDFRYVKNVFQQKYKSKGCLCHEFYDKSQNILQLGQNLLMEVEQFLQGEDEVAEINFFGFSMGSVVVQAMLLLAHFQQAPWLSRLNKFVAINSPLCSTKGSSNSVKFFQQVAGSPALDDLALKSAKMPQMLKELVGEQFVTLKLFQIFPVLEYFQSKRLFAIQGDQMVSNDSSLVLCEEFQFQIGDCERYLIESQKPGNKHIQLMIGTEEVEQVVSLI</sequence>
<feature type="domain" description="DUF676" evidence="1">
    <location>
        <begin position="97"/>
        <end position="230"/>
    </location>
</feature>
<dbReference type="PANTHER" id="PTHR12482:SF5">
    <property type="entry name" value="DUF676 DOMAIN-CONTAINING PROTEIN"/>
    <property type="match status" value="1"/>
</dbReference>
<dbReference type="InterPro" id="IPR007751">
    <property type="entry name" value="DUF676_lipase-like"/>
</dbReference>
<protein>
    <recommendedName>
        <fullName evidence="1">DUF676 domain-containing protein</fullName>
    </recommendedName>
</protein>
<proteinExistence type="predicted"/>
<dbReference type="SUPFAM" id="SSF53474">
    <property type="entry name" value="alpha/beta-Hydrolases"/>
    <property type="match status" value="1"/>
</dbReference>
<feature type="non-terminal residue" evidence="2">
    <location>
        <position position="1"/>
    </location>
</feature>
<dbReference type="InterPro" id="IPR044294">
    <property type="entry name" value="Lipase-like"/>
</dbReference>
<accession>A0A146K2R8</accession>
<name>A0A146K2R8_9EUKA</name>
<dbReference type="Gene3D" id="3.40.50.1820">
    <property type="entry name" value="alpha/beta hydrolase"/>
    <property type="match status" value="1"/>
</dbReference>
<dbReference type="InterPro" id="IPR029058">
    <property type="entry name" value="AB_hydrolase_fold"/>
</dbReference>
<dbReference type="AlphaFoldDB" id="A0A146K2R8"/>
<evidence type="ECO:0000259" key="1">
    <source>
        <dbReference type="Pfam" id="PF05057"/>
    </source>
</evidence>
<organism evidence="2">
    <name type="scientific">Trepomonas sp. PC1</name>
    <dbReference type="NCBI Taxonomy" id="1076344"/>
    <lineage>
        <taxon>Eukaryota</taxon>
        <taxon>Metamonada</taxon>
        <taxon>Diplomonadida</taxon>
        <taxon>Hexamitidae</taxon>
        <taxon>Hexamitinae</taxon>
        <taxon>Trepomonas</taxon>
    </lineage>
</organism>
<dbReference type="PANTHER" id="PTHR12482">
    <property type="entry name" value="LIPASE ROG1-RELATED-RELATED"/>
    <property type="match status" value="1"/>
</dbReference>
<evidence type="ECO:0000313" key="2">
    <source>
        <dbReference type="EMBL" id="JAP91192.1"/>
    </source>
</evidence>
<dbReference type="Pfam" id="PF05057">
    <property type="entry name" value="DUF676"/>
    <property type="match status" value="1"/>
</dbReference>
<reference evidence="2" key="1">
    <citation type="submission" date="2015-07" db="EMBL/GenBank/DDBJ databases">
        <title>Adaptation to a free-living lifestyle via gene acquisitions in the diplomonad Trepomonas sp. PC1.</title>
        <authorList>
            <person name="Xu F."/>
            <person name="Jerlstrom-Hultqvist J."/>
            <person name="Kolisko M."/>
            <person name="Simpson A.G.B."/>
            <person name="Roger A.J."/>
            <person name="Svard S.G."/>
            <person name="Andersson J.O."/>
        </authorList>
    </citation>
    <scope>NUCLEOTIDE SEQUENCE</scope>
    <source>
        <strain evidence="2">PC1</strain>
    </source>
</reference>
<gene>
    <name evidence="2" type="ORF">TPC1_17265</name>
</gene>
<dbReference type="EMBL" id="GDID01005414">
    <property type="protein sequence ID" value="JAP91192.1"/>
    <property type="molecule type" value="Transcribed_RNA"/>
</dbReference>